<comment type="similarity">
    <text evidence="1">Belongs to the ATP-dependent AMP-binding enzyme family.</text>
</comment>
<sequence>MAHRCEHLSSELYHTFNVRAGDTVALVSPNSVDYNSAFHAVLKLGARVTTANPLYSAEELRLQLDLAGAKVIYTISAFEELARKTAALPSPSTGKVESIGVLLADRPLKVGDKPVPIPSSEQGFIKGRGDDTVVVPFSSGTTGLPKGVQLTNRNLITNLYQTDSALESRQSDVSIAVLPYFHIYGMTVVMNGMMLHGAKQIVVPKFDIVSFLELLQKHKATLLFVAPPMIVGFVKHPNTKLTDTSSVRRVLSGAAPLHRDVQKMAEEIFSKGTVCQGYGLSETSPVATVALPGVTGSAGALIADCEMRIIRVGEQEGGGEATEGIDVAEGEEGEIWFRGPNIMKGYLKQEDTDKVMAKGGWFRTGDIGKVDVSNEHLIITDRLKELIKFKGFQVAPAELEGLLQTHPLVLETIVVGIPDPLDRGCELPRAQVALRPTATEDDIKNIEQTLMKFVEQHVAPYKKLRGGVRVVPAVPKSPAGKLLRRIAKAQELEHLKEHPRFPHATYQ</sequence>
<evidence type="ECO:0000313" key="5">
    <source>
        <dbReference type="EMBL" id="CUG76562.1"/>
    </source>
</evidence>
<evidence type="ECO:0000256" key="2">
    <source>
        <dbReference type="ARBA" id="ARBA00022598"/>
    </source>
</evidence>
<dbReference type="InterPro" id="IPR025110">
    <property type="entry name" value="AMP-bd_C"/>
</dbReference>
<dbReference type="PANTHER" id="PTHR24096">
    <property type="entry name" value="LONG-CHAIN-FATTY-ACID--COA LIGASE"/>
    <property type="match status" value="1"/>
</dbReference>
<feature type="domain" description="AMP-dependent synthetase/ligase" evidence="3">
    <location>
        <begin position="2"/>
        <end position="347"/>
    </location>
</feature>
<dbReference type="Gene3D" id="3.40.50.12780">
    <property type="entry name" value="N-terminal domain of ligase-like"/>
    <property type="match status" value="1"/>
</dbReference>
<dbReference type="Pfam" id="PF13193">
    <property type="entry name" value="AMP-binding_C"/>
    <property type="match status" value="1"/>
</dbReference>
<dbReference type="PROSITE" id="PS00455">
    <property type="entry name" value="AMP_BINDING"/>
    <property type="match status" value="1"/>
</dbReference>
<dbReference type="EMBL" id="CYKH01000998">
    <property type="protein sequence ID" value="CUG76562.1"/>
    <property type="molecule type" value="Genomic_DNA"/>
</dbReference>
<dbReference type="InterPro" id="IPR045851">
    <property type="entry name" value="AMP-bd_C_sf"/>
</dbReference>
<dbReference type="InterPro" id="IPR042099">
    <property type="entry name" value="ANL_N_sf"/>
</dbReference>
<evidence type="ECO:0000313" key="6">
    <source>
        <dbReference type="Proteomes" id="UP000051952"/>
    </source>
</evidence>
<dbReference type="InterPro" id="IPR020845">
    <property type="entry name" value="AMP-binding_CS"/>
</dbReference>
<dbReference type="InterPro" id="IPR000873">
    <property type="entry name" value="AMP-dep_synth/lig_dom"/>
</dbReference>
<evidence type="ECO:0000259" key="3">
    <source>
        <dbReference type="Pfam" id="PF00501"/>
    </source>
</evidence>
<dbReference type="VEuPathDB" id="TriTrypDB:BSAL_85165"/>
<dbReference type="Proteomes" id="UP000051952">
    <property type="component" value="Unassembled WGS sequence"/>
</dbReference>
<keyword evidence="2 5" id="KW-0436">Ligase</keyword>
<dbReference type="PANTHER" id="PTHR24096:SF149">
    <property type="entry name" value="AMP-BINDING DOMAIN-CONTAINING PROTEIN-RELATED"/>
    <property type="match status" value="1"/>
</dbReference>
<dbReference type="OMA" id="IPINPIY"/>
<dbReference type="OrthoDB" id="10253869at2759"/>
<accession>A0A0S4J3H6</accession>
<evidence type="ECO:0000256" key="1">
    <source>
        <dbReference type="ARBA" id="ARBA00006432"/>
    </source>
</evidence>
<dbReference type="Gene3D" id="3.30.300.30">
    <property type="match status" value="1"/>
</dbReference>
<dbReference type="SUPFAM" id="SSF56801">
    <property type="entry name" value="Acetyl-CoA synthetase-like"/>
    <property type="match status" value="1"/>
</dbReference>
<dbReference type="GO" id="GO:0016405">
    <property type="term" value="F:CoA-ligase activity"/>
    <property type="evidence" value="ECO:0007669"/>
    <property type="project" value="TreeGrafter"/>
</dbReference>
<feature type="domain" description="AMP-binding enzyme C-terminal" evidence="4">
    <location>
        <begin position="398"/>
        <end position="481"/>
    </location>
</feature>
<dbReference type="Pfam" id="PF00501">
    <property type="entry name" value="AMP-binding"/>
    <property type="match status" value="1"/>
</dbReference>
<protein>
    <submittedName>
        <fullName evidence="5">4-coumarate:CoA ligase-like protein, putative</fullName>
    </submittedName>
</protein>
<name>A0A0S4J3H6_BODSA</name>
<organism evidence="5 6">
    <name type="scientific">Bodo saltans</name>
    <name type="common">Flagellated protozoan</name>
    <dbReference type="NCBI Taxonomy" id="75058"/>
    <lineage>
        <taxon>Eukaryota</taxon>
        <taxon>Discoba</taxon>
        <taxon>Euglenozoa</taxon>
        <taxon>Kinetoplastea</taxon>
        <taxon>Metakinetoplastina</taxon>
        <taxon>Eubodonida</taxon>
        <taxon>Bodonidae</taxon>
        <taxon>Bodo</taxon>
    </lineage>
</organism>
<reference evidence="6" key="1">
    <citation type="submission" date="2015-09" db="EMBL/GenBank/DDBJ databases">
        <authorList>
            <consortium name="Pathogen Informatics"/>
        </authorList>
    </citation>
    <scope>NUCLEOTIDE SEQUENCE [LARGE SCALE GENOMIC DNA]</scope>
    <source>
        <strain evidence="6">Lake Konstanz</strain>
    </source>
</reference>
<keyword evidence="6" id="KW-1185">Reference proteome</keyword>
<gene>
    <name evidence="5" type="ORF">BSAL_85165</name>
</gene>
<evidence type="ECO:0000259" key="4">
    <source>
        <dbReference type="Pfam" id="PF13193"/>
    </source>
</evidence>
<proteinExistence type="inferred from homology"/>
<dbReference type="AlphaFoldDB" id="A0A0S4J3H6"/>